<dbReference type="Pfam" id="PF07727">
    <property type="entry name" value="RVT_2"/>
    <property type="match status" value="1"/>
</dbReference>
<keyword evidence="3" id="KW-1185">Reference proteome</keyword>
<dbReference type="EMBL" id="JACGWL010000920">
    <property type="protein sequence ID" value="KAK4381258.1"/>
    <property type="molecule type" value="Genomic_DNA"/>
</dbReference>
<proteinExistence type="predicted"/>
<evidence type="ECO:0000259" key="1">
    <source>
        <dbReference type="Pfam" id="PF07727"/>
    </source>
</evidence>
<sequence>MNLDGVRELGFVKDFGSDFITYNIEDDLVTFKDVMASSKAKQWKEAVKSEMDSIVSNGTWFKARLVAKSFKQKEEIDYCYTYSPIGRLTMIRVLIALASVYNFLIHQMHVKTSFLYGELEEKIYMDQLEGFVAYGSERKYLPNGMGLDISFSVSKLARYTSCLDKIHWGALDSVLRYLKGTVLLAIHYGRFPVVLEGYSDAS</sequence>
<comment type="caution">
    <text evidence="2">The sequence shown here is derived from an EMBL/GenBank/DDBJ whole genome shotgun (WGS) entry which is preliminary data.</text>
</comment>
<accession>A0AAE1T494</accession>
<reference evidence="2" key="1">
    <citation type="submission" date="2020-06" db="EMBL/GenBank/DDBJ databases">
        <authorList>
            <person name="Li T."/>
            <person name="Hu X."/>
            <person name="Zhang T."/>
            <person name="Song X."/>
            <person name="Zhang H."/>
            <person name="Dai N."/>
            <person name="Sheng W."/>
            <person name="Hou X."/>
            <person name="Wei L."/>
        </authorList>
    </citation>
    <scope>NUCLEOTIDE SEQUENCE</scope>
    <source>
        <strain evidence="2">K16</strain>
        <tissue evidence="2">Leaf</tissue>
    </source>
</reference>
<reference evidence="2" key="2">
    <citation type="journal article" date="2024" name="Plant">
        <title>Genomic evolution and insights into agronomic trait innovations of Sesamum species.</title>
        <authorList>
            <person name="Miao H."/>
            <person name="Wang L."/>
            <person name="Qu L."/>
            <person name="Liu H."/>
            <person name="Sun Y."/>
            <person name="Le M."/>
            <person name="Wang Q."/>
            <person name="Wei S."/>
            <person name="Zheng Y."/>
            <person name="Lin W."/>
            <person name="Duan Y."/>
            <person name="Cao H."/>
            <person name="Xiong S."/>
            <person name="Wang X."/>
            <person name="Wei L."/>
            <person name="Li C."/>
            <person name="Ma Q."/>
            <person name="Ju M."/>
            <person name="Zhao R."/>
            <person name="Li G."/>
            <person name="Mu C."/>
            <person name="Tian Q."/>
            <person name="Mei H."/>
            <person name="Zhang T."/>
            <person name="Gao T."/>
            <person name="Zhang H."/>
        </authorList>
    </citation>
    <scope>NUCLEOTIDE SEQUENCE</scope>
    <source>
        <strain evidence="2">K16</strain>
    </source>
</reference>
<evidence type="ECO:0000313" key="3">
    <source>
        <dbReference type="Proteomes" id="UP001289374"/>
    </source>
</evidence>
<dbReference type="PANTHER" id="PTHR11439">
    <property type="entry name" value="GAG-POL-RELATED RETROTRANSPOSON"/>
    <property type="match status" value="1"/>
</dbReference>
<dbReference type="PANTHER" id="PTHR11439:SF440">
    <property type="entry name" value="INTEGRASE CATALYTIC DOMAIN-CONTAINING PROTEIN"/>
    <property type="match status" value="1"/>
</dbReference>
<protein>
    <submittedName>
        <fullName evidence="2">Copia protein</fullName>
    </submittedName>
</protein>
<dbReference type="Proteomes" id="UP001289374">
    <property type="component" value="Unassembled WGS sequence"/>
</dbReference>
<dbReference type="InterPro" id="IPR013103">
    <property type="entry name" value="RVT_2"/>
</dbReference>
<dbReference type="AlphaFoldDB" id="A0AAE1T494"/>
<gene>
    <name evidence="2" type="ORF">Sango_2985700</name>
</gene>
<feature type="domain" description="Reverse transcriptase Ty1/copia-type" evidence="1">
    <location>
        <begin position="59"/>
        <end position="139"/>
    </location>
</feature>
<organism evidence="2 3">
    <name type="scientific">Sesamum angolense</name>
    <dbReference type="NCBI Taxonomy" id="2727404"/>
    <lineage>
        <taxon>Eukaryota</taxon>
        <taxon>Viridiplantae</taxon>
        <taxon>Streptophyta</taxon>
        <taxon>Embryophyta</taxon>
        <taxon>Tracheophyta</taxon>
        <taxon>Spermatophyta</taxon>
        <taxon>Magnoliopsida</taxon>
        <taxon>eudicotyledons</taxon>
        <taxon>Gunneridae</taxon>
        <taxon>Pentapetalae</taxon>
        <taxon>asterids</taxon>
        <taxon>lamiids</taxon>
        <taxon>Lamiales</taxon>
        <taxon>Pedaliaceae</taxon>
        <taxon>Sesamum</taxon>
    </lineage>
</organism>
<name>A0AAE1T494_9LAMI</name>
<evidence type="ECO:0000313" key="2">
    <source>
        <dbReference type="EMBL" id="KAK4381258.1"/>
    </source>
</evidence>